<dbReference type="EMBL" id="BQKI01000073">
    <property type="protein sequence ID" value="GJN18339.1"/>
    <property type="molecule type" value="Genomic_DNA"/>
</dbReference>
<feature type="compositionally biased region" description="Low complexity" evidence="1">
    <location>
        <begin position="232"/>
        <end position="253"/>
    </location>
</feature>
<dbReference type="AlphaFoldDB" id="A0AAV5E5H8"/>
<sequence>MVTDHDHRGHRVARHSTAVPRRVHGGGAGHVGPRGRAADRVLGPGPHGPVRAARGAGGDGGDGERVGVGHPGRVPRPVARHRVRTRPRRRLPRGLPGLRRALRRHGVPGLLPRRGAVARRARAPAPPLPLLLPLLHGQPAARPALPGPPGPGLPLPRAPPERPRRPGPRRARQPLGPARARPPREPPLLRHPGNDPVPHPPPDARPQLQPPRRARAPLQQVLPTPQHPRPQPQRAAGPRAVQPRPVPVPAQDRPQPEPPLRHDPRRDRRPAGPHAAGPQPQRAVWPDPAGDRPPLLAAVADPQRQPDAALHDPRRFLLRAEIADHARALRDGPGRIDPGIHRGAERAACAASGQQPVHRRDPASLRRLERASEVRVDGNRLVGPIPFGKEMMWRLGKKLRVGGNEALCYDAKQEGLEGVVALAGVADCGSVRSRTTQHLVWSNSTVVGGRGGAVGRMTTTSPAAASGGRNFGAACVFVALHLAWFLALYL</sequence>
<comment type="caution">
    <text evidence="2">The sequence shown here is derived from an EMBL/GenBank/DDBJ whole genome shotgun (WGS) entry which is preliminary data.</text>
</comment>
<feature type="compositionally biased region" description="Pro residues" evidence="1">
    <location>
        <begin position="195"/>
        <end position="204"/>
    </location>
</feature>
<feature type="compositionally biased region" description="Low complexity" evidence="1">
    <location>
        <begin position="272"/>
        <end position="283"/>
    </location>
</feature>
<proteinExistence type="predicted"/>
<evidence type="ECO:0000313" key="3">
    <source>
        <dbReference type="Proteomes" id="UP001054889"/>
    </source>
</evidence>
<reference evidence="2" key="1">
    <citation type="journal article" date="2018" name="DNA Res.">
        <title>Multiple hybrid de novo genome assembly of finger millet, an orphan allotetraploid crop.</title>
        <authorList>
            <person name="Hatakeyama M."/>
            <person name="Aluri S."/>
            <person name="Balachadran M.T."/>
            <person name="Sivarajan S.R."/>
            <person name="Patrignani A."/>
            <person name="Gruter S."/>
            <person name="Poveda L."/>
            <person name="Shimizu-Inatsugi R."/>
            <person name="Baeten J."/>
            <person name="Francoijs K.J."/>
            <person name="Nataraja K.N."/>
            <person name="Reddy Y.A.N."/>
            <person name="Phadnis S."/>
            <person name="Ravikumar R.L."/>
            <person name="Schlapbach R."/>
            <person name="Sreeman S.M."/>
            <person name="Shimizu K.K."/>
        </authorList>
    </citation>
    <scope>NUCLEOTIDE SEQUENCE</scope>
</reference>
<feature type="region of interest" description="Disordered" evidence="1">
    <location>
        <begin position="139"/>
        <end position="296"/>
    </location>
</feature>
<evidence type="ECO:0000313" key="2">
    <source>
        <dbReference type="EMBL" id="GJN18339.1"/>
    </source>
</evidence>
<dbReference type="Proteomes" id="UP001054889">
    <property type="component" value="Unassembled WGS sequence"/>
</dbReference>
<keyword evidence="3" id="KW-1185">Reference proteome</keyword>
<reference evidence="2" key="2">
    <citation type="submission" date="2021-12" db="EMBL/GenBank/DDBJ databases">
        <title>Resequencing data analysis of finger millet.</title>
        <authorList>
            <person name="Hatakeyama M."/>
            <person name="Aluri S."/>
            <person name="Balachadran M.T."/>
            <person name="Sivarajan S.R."/>
            <person name="Poveda L."/>
            <person name="Shimizu-Inatsugi R."/>
            <person name="Schlapbach R."/>
            <person name="Sreeman S.M."/>
            <person name="Shimizu K.K."/>
        </authorList>
    </citation>
    <scope>NUCLEOTIDE SEQUENCE</scope>
</reference>
<protein>
    <submittedName>
        <fullName evidence="2">Uncharacterized protein</fullName>
    </submittedName>
</protein>
<organism evidence="2 3">
    <name type="scientific">Eleusine coracana subsp. coracana</name>
    <dbReference type="NCBI Taxonomy" id="191504"/>
    <lineage>
        <taxon>Eukaryota</taxon>
        <taxon>Viridiplantae</taxon>
        <taxon>Streptophyta</taxon>
        <taxon>Embryophyta</taxon>
        <taxon>Tracheophyta</taxon>
        <taxon>Spermatophyta</taxon>
        <taxon>Magnoliopsida</taxon>
        <taxon>Liliopsida</taxon>
        <taxon>Poales</taxon>
        <taxon>Poaceae</taxon>
        <taxon>PACMAD clade</taxon>
        <taxon>Chloridoideae</taxon>
        <taxon>Cynodonteae</taxon>
        <taxon>Eleusininae</taxon>
        <taxon>Eleusine</taxon>
    </lineage>
</organism>
<feature type="region of interest" description="Disordered" evidence="1">
    <location>
        <begin position="1"/>
        <end position="76"/>
    </location>
</feature>
<evidence type="ECO:0000256" key="1">
    <source>
        <dbReference type="SAM" id="MobiDB-lite"/>
    </source>
</evidence>
<feature type="compositionally biased region" description="Low complexity" evidence="1">
    <location>
        <begin position="205"/>
        <end position="224"/>
    </location>
</feature>
<feature type="compositionally biased region" description="Pro residues" evidence="1">
    <location>
        <begin position="145"/>
        <end position="158"/>
    </location>
</feature>
<gene>
    <name evidence="2" type="primary">gb05490</name>
    <name evidence="2" type="ORF">PR202_gb05490</name>
</gene>
<feature type="compositionally biased region" description="Basic and acidic residues" evidence="1">
    <location>
        <begin position="259"/>
        <end position="270"/>
    </location>
</feature>
<name>A0AAV5E5H8_ELECO</name>
<accession>A0AAV5E5H8</accession>